<dbReference type="GeneID" id="19955136"/>
<gene>
    <name evidence="5" type="ORF">SDRG_14409</name>
</gene>
<dbReference type="InterPro" id="IPR046450">
    <property type="entry name" value="PA_dom_sf"/>
</dbReference>
<evidence type="ECO:0000256" key="1">
    <source>
        <dbReference type="ARBA" id="ARBA00022729"/>
    </source>
</evidence>
<proteinExistence type="predicted"/>
<dbReference type="OrthoDB" id="10045365at2759"/>
<dbReference type="Proteomes" id="UP000030762">
    <property type="component" value="Unassembled WGS sequence"/>
</dbReference>
<dbReference type="RefSeq" id="XP_008618755.1">
    <property type="nucleotide sequence ID" value="XM_008620533.1"/>
</dbReference>
<dbReference type="VEuPathDB" id="FungiDB:SDRG_14409"/>
<keyword evidence="2" id="KW-0325">Glycoprotein</keyword>
<accession>T0Q340</accession>
<keyword evidence="6" id="KW-1185">Reference proteome</keyword>
<feature type="domain" description="PA" evidence="4">
    <location>
        <begin position="50"/>
        <end position="139"/>
    </location>
</feature>
<evidence type="ECO:0000256" key="3">
    <source>
        <dbReference type="SAM" id="SignalP"/>
    </source>
</evidence>
<feature type="chain" id="PRO_5004569485" description="PA domain-containing protein" evidence="3">
    <location>
        <begin position="18"/>
        <end position="403"/>
    </location>
</feature>
<reference evidence="5 6" key="1">
    <citation type="submission" date="2012-04" db="EMBL/GenBank/DDBJ databases">
        <title>The Genome Sequence of Saprolegnia declina VS20.</title>
        <authorList>
            <consortium name="The Broad Institute Genome Sequencing Platform"/>
            <person name="Russ C."/>
            <person name="Nusbaum C."/>
            <person name="Tyler B."/>
            <person name="van West P."/>
            <person name="Dieguez-Uribeondo J."/>
            <person name="de Bruijn I."/>
            <person name="Tripathy S."/>
            <person name="Jiang R."/>
            <person name="Young S.K."/>
            <person name="Zeng Q."/>
            <person name="Gargeya S."/>
            <person name="Fitzgerald M."/>
            <person name="Haas B."/>
            <person name="Abouelleil A."/>
            <person name="Alvarado L."/>
            <person name="Arachchi H.M."/>
            <person name="Berlin A."/>
            <person name="Chapman S.B."/>
            <person name="Goldberg J."/>
            <person name="Griggs A."/>
            <person name="Gujja S."/>
            <person name="Hansen M."/>
            <person name="Howarth C."/>
            <person name="Imamovic A."/>
            <person name="Larimer J."/>
            <person name="McCowen C."/>
            <person name="Montmayeur A."/>
            <person name="Murphy C."/>
            <person name="Neiman D."/>
            <person name="Pearson M."/>
            <person name="Priest M."/>
            <person name="Roberts A."/>
            <person name="Saif S."/>
            <person name="Shea T."/>
            <person name="Sisk P."/>
            <person name="Sykes S."/>
            <person name="Wortman J."/>
            <person name="Nusbaum C."/>
            <person name="Birren B."/>
        </authorList>
    </citation>
    <scope>NUCLEOTIDE SEQUENCE [LARGE SCALE GENOMIC DNA]</scope>
    <source>
        <strain evidence="5 6">VS20</strain>
    </source>
</reference>
<keyword evidence="1 3" id="KW-0732">Signal</keyword>
<dbReference type="PANTHER" id="PTHR22702:SF1">
    <property type="entry name" value="PROTEASE-ASSOCIATED DOMAIN-CONTAINING PROTEIN 1"/>
    <property type="match status" value="1"/>
</dbReference>
<dbReference type="EMBL" id="JH767202">
    <property type="protein sequence ID" value="EQC27825.1"/>
    <property type="molecule type" value="Genomic_DNA"/>
</dbReference>
<organism evidence="5 6">
    <name type="scientific">Saprolegnia diclina (strain VS20)</name>
    <dbReference type="NCBI Taxonomy" id="1156394"/>
    <lineage>
        <taxon>Eukaryota</taxon>
        <taxon>Sar</taxon>
        <taxon>Stramenopiles</taxon>
        <taxon>Oomycota</taxon>
        <taxon>Saprolegniomycetes</taxon>
        <taxon>Saprolegniales</taxon>
        <taxon>Saprolegniaceae</taxon>
        <taxon>Saprolegnia</taxon>
    </lineage>
</organism>
<dbReference type="SUPFAM" id="SSF52025">
    <property type="entry name" value="PA domain"/>
    <property type="match status" value="1"/>
</dbReference>
<dbReference type="InterPro" id="IPR003137">
    <property type="entry name" value="PA_domain"/>
</dbReference>
<dbReference type="Gene3D" id="3.50.30.30">
    <property type="match status" value="2"/>
</dbReference>
<dbReference type="PANTHER" id="PTHR22702">
    <property type="entry name" value="PROTEASE-ASSOCIATED DOMAIN-CONTAINING PROTEIN"/>
    <property type="match status" value="1"/>
</dbReference>
<evidence type="ECO:0000256" key="2">
    <source>
        <dbReference type="ARBA" id="ARBA00023180"/>
    </source>
</evidence>
<dbReference type="eggNOG" id="ENOG502SBN2">
    <property type="taxonomic scope" value="Eukaryota"/>
</dbReference>
<evidence type="ECO:0000313" key="6">
    <source>
        <dbReference type="Proteomes" id="UP000030762"/>
    </source>
</evidence>
<dbReference type="InParanoid" id="T0Q340"/>
<feature type="signal peptide" evidence="3">
    <location>
        <begin position="1"/>
        <end position="17"/>
    </location>
</feature>
<evidence type="ECO:0000259" key="4">
    <source>
        <dbReference type="Pfam" id="PF02225"/>
    </source>
</evidence>
<dbReference type="OMA" id="MACENSV"/>
<feature type="domain" description="PA" evidence="4">
    <location>
        <begin position="206"/>
        <end position="292"/>
    </location>
</feature>
<name>T0Q340_SAPDV</name>
<dbReference type="AlphaFoldDB" id="T0Q340"/>
<protein>
    <recommendedName>
        <fullName evidence="4">PA domain-containing protein</fullName>
    </recommendedName>
</protein>
<sequence>MAQRLLGSLALASLVSASSFWGRIYLRDGMAPIQYFKDTYGGAVPTDELQLVFPTNALGCTPFNEDDQWLIQNGSVGETYVVLDRGSCTFDIKSMHAQAAGAAGVILISTDEESVRPVAHVPAGEITIPTVMVRHSAGDLFRAAAARQALFGKLVPMACENSVCHPETTSDAEFMRLVGSGVMAYADGTKFDFLAATFGGPLVRHPLQLAVASPAHACEPMSADVAGHAVLVALGGNCTILAKVSAAQVAGATAVIVAQREDAPLASPSVEAPWQAYNITIPTIMVSHATSSRLQLRLQEVLHLETDPTVAEAWVAIRFLQELSKWPSKKSRREAFLAEIVATHGGTQERRDAIRGFFINVAGGSPAAWDKLFAPAKDELICFSRRRRHRSRRSRPSSRPTPS</sequence>
<dbReference type="Pfam" id="PF02225">
    <property type="entry name" value="PA"/>
    <property type="match status" value="2"/>
</dbReference>
<evidence type="ECO:0000313" key="5">
    <source>
        <dbReference type="EMBL" id="EQC27825.1"/>
    </source>
</evidence>